<reference evidence="3 4" key="1">
    <citation type="submission" date="2016-04" db="EMBL/GenBank/DDBJ databases">
        <title>Draft genome sequence of Aeribacillus pallidus 8m3 from petroleum reservoir.</title>
        <authorList>
            <person name="Poltaraus A.B."/>
            <person name="Nazina T.N."/>
            <person name="Tourova T.P."/>
            <person name="Malakho S.M."/>
            <person name="Korshunova A.V."/>
            <person name="Sokolova D.S."/>
        </authorList>
    </citation>
    <scope>NUCLEOTIDE SEQUENCE [LARGE SCALE GENOMIC DNA]</scope>
    <source>
        <strain evidence="3 4">8m3</strain>
    </source>
</reference>
<dbReference type="STRING" id="33936.AZI98_03980"/>
<dbReference type="GeneID" id="301125395"/>
<dbReference type="EMBL" id="CP017703">
    <property type="protein sequence ID" value="ASS90526.1"/>
    <property type="molecule type" value="Genomic_DNA"/>
</dbReference>
<evidence type="ECO:0000313" key="3">
    <source>
        <dbReference type="EMBL" id="KZN97311.1"/>
    </source>
</evidence>
<name>A0A165YPI5_9BACI</name>
<evidence type="ECO:0000313" key="5">
    <source>
        <dbReference type="Proteomes" id="UP000214606"/>
    </source>
</evidence>
<dbReference type="OrthoDB" id="2449457at2"/>
<protein>
    <recommendedName>
        <fullName evidence="1">DUF2268 domain-containing protein</fullName>
    </recommendedName>
</protein>
<feature type="domain" description="DUF2268" evidence="1">
    <location>
        <begin position="61"/>
        <end position="252"/>
    </location>
</feature>
<dbReference type="AlphaFoldDB" id="A0A165YPI5"/>
<dbReference type="Proteomes" id="UP000214606">
    <property type="component" value="Chromosome"/>
</dbReference>
<evidence type="ECO:0000259" key="1">
    <source>
        <dbReference type="Pfam" id="PF10026"/>
    </source>
</evidence>
<evidence type="ECO:0000313" key="4">
    <source>
        <dbReference type="Proteomes" id="UP000076476"/>
    </source>
</evidence>
<evidence type="ECO:0000313" key="2">
    <source>
        <dbReference type="EMBL" id="ASS90526.1"/>
    </source>
</evidence>
<dbReference type="InterPro" id="IPR018728">
    <property type="entry name" value="DUF2268"/>
</dbReference>
<dbReference type="Pfam" id="PF10026">
    <property type="entry name" value="DUF2268"/>
    <property type="match status" value="1"/>
</dbReference>
<organism evidence="3 4">
    <name type="scientific">Aeribacillus pallidus</name>
    <dbReference type="NCBI Taxonomy" id="33936"/>
    <lineage>
        <taxon>Bacteria</taxon>
        <taxon>Bacillati</taxon>
        <taxon>Bacillota</taxon>
        <taxon>Bacilli</taxon>
        <taxon>Bacillales</taxon>
        <taxon>Bacillaceae</taxon>
        <taxon>Aeribacillus</taxon>
    </lineage>
</organism>
<proteinExistence type="predicted"/>
<dbReference type="KEGG" id="apak:AP3564_10110"/>
<gene>
    <name evidence="2" type="ORF">AP3564_10110</name>
    <name evidence="3" type="ORF">AZI98_03980</name>
</gene>
<accession>A0A165YPI5</accession>
<keyword evidence="4" id="KW-1185">Reference proteome</keyword>
<accession>A0A164A937</accession>
<dbReference type="EMBL" id="LWBR01000011">
    <property type="protein sequence ID" value="KZN97311.1"/>
    <property type="molecule type" value="Genomic_DNA"/>
</dbReference>
<sequence>MGVIDTKNWLKESRNPIELCEKLEKYFHHLQAEEIHHYLSQYGMLRTGYEHWLVKADDSNIWTKANNIFLKLKKRWNGPDVPIFIFPVEERKSFFGRDFKGRSGLSFQDKMFLFLSPDVKNDELIALLIHEYHHICRLRKNPKHEKDYTLLDAIILEGLAEHTVYRTIGEQHVTNWVKKYSKRQLYSWWKNLIVPNQDIKWDHPLFDQLLFGKGFYPTMLGYAIGYDIVQTFYKQKPFSTKESFYLPAEQFVESYETKE</sequence>
<reference evidence="2 5" key="2">
    <citation type="submission" date="2016-10" db="EMBL/GenBank/DDBJ databases">
        <title>The whole genome sequencing and assembly of Aeribacillus pallidus KCTC3564 strain.</title>
        <authorList>
            <person name="Lee Y.-J."/>
            <person name="Park M.-K."/>
            <person name="Yi H."/>
            <person name="Bahn Y.-S."/>
            <person name="Kim J.F."/>
            <person name="Lee D.-W."/>
        </authorList>
    </citation>
    <scope>NUCLEOTIDE SEQUENCE [LARGE SCALE GENOMIC DNA]</scope>
    <source>
        <strain evidence="2 5">KCTC3564</strain>
    </source>
</reference>
<dbReference type="Proteomes" id="UP000076476">
    <property type="component" value="Unassembled WGS sequence"/>
</dbReference>
<dbReference type="RefSeq" id="WP_063387006.1">
    <property type="nucleotide sequence ID" value="NZ_CP017703.1"/>
</dbReference>